<keyword evidence="2" id="KW-1185">Reference proteome</keyword>
<accession>A0A1M2W082</accession>
<comment type="caution">
    <text evidence="1">The sequence shown here is derived from an EMBL/GenBank/DDBJ whole genome shotgun (WGS) entry which is preliminary data.</text>
</comment>
<dbReference type="EMBL" id="MNAD01000417">
    <property type="protein sequence ID" value="OJT13258.1"/>
    <property type="molecule type" value="Genomic_DNA"/>
</dbReference>
<evidence type="ECO:0000313" key="1">
    <source>
        <dbReference type="EMBL" id="OJT13258.1"/>
    </source>
</evidence>
<dbReference type="Proteomes" id="UP000184267">
    <property type="component" value="Unassembled WGS sequence"/>
</dbReference>
<proteinExistence type="predicted"/>
<dbReference type="AlphaFoldDB" id="A0A1M2W082"/>
<protein>
    <submittedName>
        <fullName evidence="1">Uncharacterized protein</fullName>
    </submittedName>
</protein>
<gene>
    <name evidence="1" type="ORF">TRAPUB_10193</name>
</gene>
<evidence type="ECO:0000313" key="2">
    <source>
        <dbReference type="Proteomes" id="UP000184267"/>
    </source>
</evidence>
<sequence length="89" mass="9701">MNKGEAHILSEDGGVPLKVLKRLLWRTTSTASEVTARTKKMPKNALSTHVRAKLTLTTEGMVVKSSGLGLHPLPELMELICDLRNSVPP</sequence>
<name>A0A1M2W082_TRAPU</name>
<reference evidence="1 2" key="1">
    <citation type="submission" date="2016-10" db="EMBL/GenBank/DDBJ databases">
        <title>Genome sequence of the basidiomycete white-rot fungus Trametes pubescens.</title>
        <authorList>
            <person name="Makela M.R."/>
            <person name="Granchi Z."/>
            <person name="Peng M."/>
            <person name="De Vries R.P."/>
            <person name="Grigoriev I."/>
            <person name="Riley R."/>
            <person name="Hilden K."/>
        </authorList>
    </citation>
    <scope>NUCLEOTIDE SEQUENCE [LARGE SCALE GENOMIC DNA]</scope>
    <source>
        <strain evidence="1 2">FBCC735</strain>
    </source>
</reference>
<organism evidence="1 2">
    <name type="scientific">Trametes pubescens</name>
    <name type="common">White-rot fungus</name>
    <dbReference type="NCBI Taxonomy" id="154538"/>
    <lineage>
        <taxon>Eukaryota</taxon>
        <taxon>Fungi</taxon>
        <taxon>Dikarya</taxon>
        <taxon>Basidiomycota</taxon>
        <taxon>Agaricomycotina</taxon>
        <taxon>Agaricomycetes</taxon>
        <taxon>Polyporales</taxon>
        <taxon>Polyporaceae</taxon>
        <taxon>Trametes</taxon>
    </lineage>
</organism>